<dbReference type="NCBIfam" id="NF041820">
    <property type="entry name" value="daptide_MTase"/>
    <property type="match status" value="1"/>
</dbReference>
<dbReference type="EMBL" id="CP158357">
    <property type="protein sequence ID" value="XBX78186.1"/>
    <property type="molecule type" value="Genomic_DNA"/>
</dbReference>
<proteinExistence type="predicted"/>
<dbReference type="InterPro" id="IPR029063">
    <property type="entry name" value="SAM-dependent_MTases_sf"/>
</dbReference>
<name>A0AAU7VV76_9MICO</name>
<dbReference type="AlphaFoldDB" id="A0AAU7VV76"/>
<dbReference type="CDD" id="cd02440">
    <property type="entry name" value="AdoMet_MTases"/>
    <property type="match status" value="1"/>
</dbReference>
<feature type="domain" description="Methyltransferase" evidence="1">
    <location>
        <begin position="66"/>
        <end position="165"/>
    </location>
</feature>
<evidence type="ECO:0000313" key="2">
    <source>
        <dbReference type="EMBL" id="XBX78186.1"/>
    </source>
</evidence>
<accession>A0AAU7VV76</accession>
<keyword evidence="2" id="KW-0808">Transferase</keyword>
<dbReference type="RefSeq" id="WP_350351505.1">
    <property type="nucleotide sequence ID" value="NZ_CP158357.1"/>
</dbReference>
<dbReference type="GO" id="GO:0032259">
    <property type="term" value="P:methylation"/>
    <property type="evidence" value="ECO:0007669"/>
    <property type="project" value="UniProtKB-KW"/>
</dbReference>
<evidence type="ECO:0000259" key="1">
    <source>
        <dbReference type="Pfam" id="PF13649"/>
    </source>
</evidence>
<dbReference type="GO" id="GO:0008168">
    <property type="term" value="F:methyltransferase activity"/>
    <property type="evidence" value="ECO:0007669"/>
    <property type="project" value="UniProtKB-KW"/>
</dbReference>
<protein>
    <submittedName>
        <fullName evidence="2">Daptide-type RiPP biosynthesis methyltransferase</fullName>
    </submittedName>
</protein>
<reference evidence="2" key="1">
    <citation type="submission" date="2024-06" db="EMBL/GenBank/DDBJ databases">
        <title>Draft genome sequence of Microbacterium sp. strain A8/3-1, isolated from Oxytropis tragacanthoides Fisch. ex DC. Root nodules in the Altai region of Russia.</title>
        <authorList>
            <person name="Sazanova A."/>
            <person name="Guro P."/>
            <person name="Kuznetsova I."/>
            <person name="Belimov A."/>
            <person name="Safronova V."/>
        </authorList>
    </citation>
    <scope>NUCLEOTIDE SEQUENCE</scope>
    <source>
        <strain evidence="2">A8/3-1</strain>
    </source>
</reference>
<gene>
    <name evidence="2" type="primary">mpaM</name>
    <name evidence="2" type="ORF">ABS642_20080</name>
</gene>
<dbReference type="Pfam" id="PF13649">
    <property type="entry name" value="Methyltransf_25"/>
    <property type="match status" value="1"/>
</dbReference>
<sequence>MVDTSPPKPTASDSGPRCLATILTEGREPADLYSVEGSRLYERFAEFDDSEQRELLRRLSRTDGDILELAAGGGRLTLPFLSLGRPVFGIDLSPEMVRILRDRYDHLPASRRRVSLTAEIADMRCFDLQRRFGAIVLATTSVFLLDAGGRQQLFASVKAHLASGGVFLLTVYAAPLRPGATSTRVIPLAGQHPEVVLLSDLVGDDGRTREISALHVARSEEGALDVSSYSSVVFVASEDELDAELAAAGLTRVESIEVGGSADAGALRILGYSA</sequence>
<organism evidence="2">
    <name type="scientific">Microbacterium sp. A8/3-1</name>
    <dbReference type="NCBI Taxonomy" id="3160749"/>
    <lineage>
        <taxon>Bacteria</taxon>
        <taxon>Bacillati</taxon>
        <taxon>Actinomycetota</taxon>
        <taxon>Actinomycetes</taxon>
        <taxon>Micrococcales</taxon>
        <taxon>Microbacteriaceae</taxon>
        <taxon>Microbacterium</taxon>
    </lineage>
</organism>
<dbReference type="Gene3D" id="3.40.50.150">
    <property type="entry name" value="Vaccinia Virus protein VP39"/>
    <property type="match status" value="1"/>
</dbReference>
<dbReference type="InterPro" id="IPR041698">
    <property type="entry name" value="Methyltransf_25"/>
</dbReference>
<dbReference type="SUPFAM" id="SSF53335">
    <property type="entry name" value="S-adenosyl-L-methionine-dependent methyltransferases"/>
    <property type="match status" value="1"/>
</dbReference>
<keyword evidence="2" id="KW-0489">Methyltransferase</keyword>
<dbReference type="InterPro" id="IPR049690">
    <property type="entry name" value="Daptide_MTase"/>
</dbReference>